<dbReference type="PANTHER" id="PTHR34220:SF7">
    <property type="entry name" value="SENSOR HISTIDINE KINASE YPDA"/>
    <property type="match status" value="1"/>
</dbReference>
<feature type="transmembrane region" description="Helical" evidence="12">
    <location>
        <begin position="12"/>
        <end position="31"/>
    </location>
</feature>
<comment type="catalytic activity">
    <reaction evidence="1">
        <text>ATP + protein L-histidine = ADP + protein N-phospho-L-histidine.</text>
        <dbReference type="EC" id="2.7.13.3"/>
    </reaction>
</comment>
<dbReference type="Gene3D" id="6.10.340.10">
    <property type="match status" value="1"/>
</dbReference>
<evidence type="ECO:0000256" key="12">
    <source>
        <dbReference type="SAM" id="Phobius"/>
    </source>
</evidence>
<dbReference type="InterPro" id="IPR005467">
    <property type="entry name" value="His_kinase_dom"/>
</dbReference>
<dbReference type="SUPFAM" id="SSF158472">
    <property type="entry name" value="HAMP domain-like"/>
    <property type="match status" value="1"/>
</dbReference>
<dbReference type="PRINTS" id="PR00344">
    <property type="entry name" value="BCTRLSENSOR"/>
</dbReference>
<evidence type="ECO:0000313" key="15">
    <source>
        <dbReference type="EMBL" id="GGM28854.1"/>
    </source>
</evidence>
<dbReference type="SMART" id="SM00304">
    <property type="entry name" value="HAMP"/>
    <property type="match status" value="1"/>
</dbReference>
<keyword evidence="12" id="KW-0812">Transmembrane</keyword>
<dbReference type="InterPro" id="IPR010559">
    <property type="entry name" value="Sig_transdc_His_kin_internal"/>
</dbReference>
<dbReference type="InterPro" id="IPR036890">
    <property type="entry name" value="HATPase_C_sf"/>
</dbReference>
<dbReference type="GO" id="GO:0005524">
    <property type="term" value="F:ATP binding"/>
    <property type="evidence" value="ECO:0007669"/>
    <property type="project" value="UniProtKB-KW"/>
</dbReference>
<feature type="transmembrane region" description="Helical" evidence="12">
    <location>
        <begin position="305"/>
        <end position="330"/>
    </location>
</feature>
<comment type="subcellular location">
    <subcellularLocation>
        <location evidence="2">Cell membrane</location>
        <topology evidence="2">Multi-pass membrane protein</topology>
    </subcellularLocation>
</comment>
<keyword evidence="5" id="KW-0597">Phosphoprotein</keyword>
<accession>A0A917TMD6</accession>
<dbReference type="InterPro" id="IPR004358">
    <property type="entry name" value="Sig_transdc_His_kin-like_C"/>
</dbReference>
<proteinExistence type="predicted"/>
<dbReference type="SMART" id="SM00387">
    <property type="entry name" value="HATPase_c"/>
    <property type="match status" value="1"/>
</dbReference>
<dbReference type="GO" id="GO:0000155">
    <property type="term" value="F:phosphorelay sensor kinase activity"/>
    <property type="evidence" value="ECO:0007669"/>
    <property type="project" value="InterPro"/>
</dbReference>
<dbReference type="EMBL" id="BMLG01000005">
    <property type="protein sequence ID" value="GGM28854.1"/>
    <property type="molecule type" value="Genomic_DNA"/>
</dbReference>
<dbReference type="InterPro" id="IPR050640">
    <property type="entry name" value="Bact_2-comp_sensor_kinase"/>
</dbReference>
<reference evidence="15" key="1">
    <citation type="journal article" date="2014" name="Int. J. Syst. Evol. Microbiol.">
        <title>Complete genome sequence of Corynebacterium casei LMG S-19264T (=DSM 44701T), isolated from a smear-ripened cheese.</title>
        <authorList>
            <consortium name="US DOE Joint Genome Institute (JGI-PGF)"/>
            <person name="Walter F."/>
            <person name="Albersmeier A."/>
            <person name="Kalinowski J."/>
            <person name="Ruckert C."/>
        </authorList>
    </citation>
    <scope>NUCLEOTIDE SEQUENCE</scope>
    <source>
        <strain evidence="15">CGMCC 1.6333</strain>
    </source>
</reference>
<feature type="domain" description="Histidine kinase" evidence="13">
    <location>
        <begin position="362"/>
        <end position="605"/>
    </location>
</feature>
<keyword evidence="10" id="KW-0902">Two-component regulatory system</keyword>
<gene>
    <name evidence="15" type="primary">yesM</name>
    <name evidence="15" type="ORF">GCM10011351_13590</name>
</gene>
<dbReference type="PROSITE" id="PS50109">
    <property type="entry name" value="HIS_KIN"/>
    <property type="match status" value="1"/>
</dbReference>
<evidence type="ECO:0000256" key="5">
    <source>
        <dbReference type="ARBA" id="ARBA00022553"/>
    </source>
</evidence>
<evidence type="ECO:0000256" key="8">
    <source>
        <dbReference type="ARBA" id="ARBA00022777"/>
    </source>
</evidence>
<sequence>MYISNISLQKKFVTLYVIILLVPVLIFTWNISKQYYEASIHDAISENEYILQLEQVNIENNIETIRRTAQMVVANQEFKEFIRQKEEYDVKGLLDFKINVLSDITQLKYNNPSIENIHFFTSNKNISEMWPIVYDEKRIANSDWYKKLLELNGREMWRFNQQGQYLDNVYSSKIGPWKASLYRQLEYPKDNHLGIIEITMLLENFFPKMFSGVNNGQSQMLVIDEMSNVHVNPADTLLEELNTNPEAIRDNFFRDNKNDSNQTMRFQNRERPYLIVSSYVEGIDMHLLNVVSLKDIYAERNQIRMYIFIGAFALIIVLSLFTHGIISLILKKFHLLIELMKRVEKGDFTVDVDIRGHGEIGRLSNHIRNMLSKINSLIADSVNKEAATKESELKALKTQIDSHFLYNTLENIKMMAEIDGNYEISDTITSLGEMMRYNLKWKKDFVSLQDEVNHIKNYIDIMNVRLDNKLRFNVDIPSRYLSQEVLKMTFQPIVENSVKHGLLDVLHEKDGIISIKVFSNTKDIMIEITDNGVGMDKSTLCQLTANLIEGTEVEETSSQMKSGSGIGLYNVHERIQLHYGNEYGLKIDSEEGEYTKVVVTLPCLLLEGGGGLPS</sequence>
<evidence type="ECO:0000259" key="14">
    <source>
        <dbReference type="PROSITE" id="PS50885"/>
    </source>
</evidence>
<dbReference type="PANTHER" id="PTHR34220">
    <property type="entry name" value="SENSOR HISTIDINE KINASE YPDA"/>
    <property type="match status" value="1"/>
</dbReference>
<name>A0A917TMD6_9BACI</name>
<dbReference type="Pfam" id="PF06580">
    <property type="entry name" value="His_kinase"/>
    <property type="match status" value="1"/>
</dbReference>
<dbReference type="Proteomes" id="UP000618460">
    <property type="component" value="Unassembled WGS sequence"/>
</dbReference>
<evidence type="ECO:0000256" key="11">
    <source>
        <dbReference type="ARBA" id="ARBA00023136"/>
    </source>
</evidence>
<dbReference type="InterPro" id="IPR003660">
    <property type="entry name" value="HAMP_dom"/>
</dbReference>
<dbReference type="PROSITE" id="PS50885">
    <property type="entry name" value="HAMP"/>
    <property type="match status" value="1"/>
</dbReference>
<evidence type="ECO:0000256" key="10">
    <source>
        <dbReference type="ARBA" id="ARBA00023012"/>
    </source>
</evidence>
<dbReference type="OrthoDB" id="9776552at2"/>
<evidence type="ECO:0000256" key="4">
    <source>
        <dbReference type="ARBA" id="ARBA00022475"/>
    </source>
</evidence>
<keyword evidence="7" id="KW-0547">Nucleotide-binding</keyword>
<evidence type="ECO:0000256" key="1">
    <source>
        <dbReference type="ARBA" id="ARBA00000085"/>
    </source>
</evidence>
<dbReference type="Gene3D" id="3.30.565.10">
    <property type="entry name" value="Histidine kinase-like ATPase, C-terminal domain"/>
    <property type="match status" value="1"/>
</dbReference>
<dbReference type="AlphaFoldDB" id="A0A917TMD6"/>
<keyword evidence="12" id="KW-1133">Transmembrane helix</keyword>
<comment type="caution">
    <text evidence="15">The sequence shown here is derived from an EMBL/GenBank/DDBJ whole genome shotgun (WGS) entry which is preliminary data.</text>
</comment>
<dbReference type="CDD" id="cd06225">
    <property type="entry name" value="HAMP"/>
    <property type="match status" value="1"/>
</dbReference>
<feature type="domain" description="HAMP" evidence="14">
    <location>
        <begin position="327"/>
        <end position="379"/>
    </location>
</feature>
<keyword evidence="6" id="KW-0808">Transferase</keyword>
<keyword evidence="4" id="KW-1003">Cell membrane</keyword>
<evidence type="ECO:0000256" key="9">
    <source>
        <dbReference type="ARBA" id="ARBA00022840"/>
    </source>
</evidence>
<evidence type="ECO:0000256" key="7">
    <source>
        <dbReference type="ARBA" id="ARBA00022741"/>
    </source>
</evidence>
<dbReference type="GO" id="GO:0005886">
    <property type="term" value="C:plasma membrane"/>
    <property type="evidence" value="ECO:0007669"/>
    <property type="project" value="UniProtKB-SubCell"/>
</dbReference>
<dbReference type="SUPFAM" id="SSF55874">
    <property type="entry name" value="ATPase domain of HSP90 chaperone/DNA topoisomerase II/histidine kinase"/>
    <property type="match status" value="1"/>
</dbReference>
<dbReference type="RefSeq" id="WP_117154005.1">
    <property type="nucleotide sequence ID" value="NZ_BMLG01000005.1"/>
</dbReference>
<evidence type="ECO:0000256" key="2">
    <source>
        <dbReference type="ARBA" id="ARBA00004651"/>
    </source>
</evidence>
<protein>
    <recommendedName>
        <fullName evidence="3">histidine kinase</fullName>
        <ecNumber evidence="3">2.7.13.3</ecNumber>
    </recommendedName>
</protein>
<keyword evidence="16" id="KW-1185">Reference proteome</keyword>
<keyword evidence="8 15" id="KW-0418">Kinase</keyword>
<keyword evidence="11 12" id="KW-0472">Membrane</keyword>
<dbReference type="InterPro" id="IPR003594">
    <property type="entry name" value="HATPase_dom"/>
</dbReference>
<organism evidence="15 16">
    <name type="scientific">Paraliobacillus quinghaiensis</name>
    <dbReference type="NCBI Taxonomy" id="470815"/>
    <lineage>
        <taxon>Bacteria</taxon>
        <taxon>Bacillati</taxon>
        <taxon>Bacillota</taxon>
        <taxon>Bacilli</taxon>
        <taxon>Bacillales</taxon>
        <taxon>Bacillaceae</taxon>
        <taxon>Paraliobacillus</taxon>
    </lineage>
</organism>
<reference evidence="15" key="2">
    <citation type="submission" date="2020-09" db="EMBL/GenBank/DDBJ databases">
        <authorList>
            <person name="Sun Q."/>
            <person name="Zhou Y."/>
        </authorList>
    </citation>
    <scope>NUCLEOTIDE SEQUENCE</scope>
    <source>
        <strain evidence="15">CGMCC 1.6333</strain>
    </source>
</reference>
<dbReference type="Pfam" id="PF02518">
    <property type="entry name" value="HATPase_c"/>
    <property type="match status" value="1"/>
</dbReference>
<evidence type="ECO:0000259" key="13">
    <source>
        <dbReference type="PROSITE" id="PS50109"/>
    </source>
</evidence>
<keyword evidence="9" id="KW-0067">ATP-binding</keyword>
<evidence type="ECO:0000256" key="6">
    <source>
        <dbReference type="ARBA" id="ARBA00022679"/>
    </source>
</evidence>
<evidence type="ECO:0000256" key="3">
    <source>
        <dbReference type="ARBA" id="ARBA00012438"/>
    </source>
</evidence>
<dbReference type="Pfam" id="PF00672">
    <property type="entry name" value="HAMP"/>
    <property type="match status" value="1"/>
</dbReference>
<dbReference type="EC" id="2.7.13.3" evidence="3"/>
<evidence type="ECO:0000313" key="16">
    <source>
        <dbReference type="Proteomes" id="UP000618460"/>
    </source>
</evidence>